<evidence type="ECO:0000256" key="4">
    <source>
        <dbReference type="ARBA" id="ARBA00022898"/>
    </source>
</evidence>
<dbReference type="Proteomes" id="UP000192940">
    <property type="component" value="Chromosome I"/>
</dbReference>
<dbReference type="InterPro" id="IPR004839">
    <property type="entry name" value="Aminotransferase_I/II_large"/>
</dbReference>
<keyword evidence="5" id="KW-0805">Transcription regulation</keyword>
<dbReference type="AlphaFoldDB" id="A0A1X7HE17"/>
<keyword evidence="6" id="KW-0238">DNA-binding</keyword>
<dbReference type="InterPro" id="IPR036390">
    <property type="entry name" value="WH_DNA-bd_sf"/>
</dbReference>
<dbReference type="GO" id="GO:0030170">
    <property type="term" value="F:pyridoxal phosphate binding"/>
    <property type="evidence" value="ECO:0007669"/>
    <property type="project" value="InterPro"/>
</dbReference>
<sequence length="475" mass="54151">MPVNSFENYPMSWTPDKKKLASPIYRSIASLLEYDIINGYLAPNIQLPPQRELADYLDVNLSTITRAFKICEVKGLIYAVTGRGTFVTPNVRNAIFLEDHAEKFHSIEMGIIQPLDECNTQVAEIIRQISGKDYLETLLDYRQPLGMPYHRSAARAWMQRFGMDVDVENIAITSGAQNALALTLMSLFHPGDKIAVDVYTYPNFIELANILNIQLVPVEGDTSGMLPENLDSVCTMNSVQGIYLVPSCNNPTAIMMGTNRRKDIAEIINKHKLILIEDDIYSFLAPPGELPVSHFVPDRCIYILSTSKSLSSGMRVAYIAYANQFIEKMTYGIFNVNIKTSALNSEVITELIHSNIADQIIRQKRTIARERNKLYQNYFRFYDSGENPLSFFRWLPLSRQYSLQEFEQSALKAGVHVYHSLRFLTRKQTESQFIRISLSSVHDTEELNQGLQRLQYFLLSREHTNHLIAPEITPS</sequence>
<dbReference type="Pfam" id="PF00392">
    <property type="entry name" value="GntR"/>
    <property type="match status" value="1"/>
</dbReference>
<dbReference type="Gene3D" id="3.90.1150.10">
    <property type="entry name" value="Aspartate Aminotransferase, domain 1"/>
    <property type="match status" value="1"/>
</dbReference>
<evidence type="ECO:0000313" key="10">
    <source>
        <dbReference type="Proteomes" id="UP000192940"/>
    </source>
</evidence>
<evidence type="ECO:0000256" key="1">
    <source>
        <dbReference type="ARBA" id="ARBA00001933"/>
    </source>
</evidence>
<dbReference type="GO" id="GO:0003677">
    <property type="term" value="F:DNA binding"/>
    <property type="evidence" value="ECO:0007669"/>
    <property type="project" value="UniProtKB-KW"/>
</dbReference>
<comment type="cofactor">
    <cofactor evidence="1">
        <name>pyridoxal 5'-phosphate</name>
        <dbReference type="ChEBI" id="CHEBI:597326"/>
    </cofactor>
</comment>
<dbReference type="PROSITE" id="PS50949">
    <property type="entry name" value="HTH_GNTR"/>
    <property type="match status" value="1"/>
</dbReference>
<evidence type="ECO:0000259" key="8">
    <source>
        <dbReference type="PROSITE" id="PS50949"/>
    </source>
</evidence>
<dbReference type="SMART" id="SM00345">
    <property type="entry name" value="HTH_GNTR"/>
    <property type="match status" value="1"/>
</dbReference>
<gene>
    <name evidence="9" type="ORF">SAMN05661091_2677</name>
</gene>
<protein>
    <submittedName>
        <fullName evidence="9">Transcriptional regulator, GntR family</fullName>
    </submittedName>
</protein>
<dbReference type="InterPro" id="IPR015424">
    <property type="entry name" value="PyrdxlP-dep_Trfase"/>
</dbReference>
<feature type="domain" description="HTH gntR-type" evidence="8">
    <location>
        <begin position="22"/>
        <end position="90"/>
    </location>
</feature>
<proteinExistence type="inferred from homology"/>
<keyword evidence="4" id="KW-0663">Pyridoxal phosphate</keyword>
<dbReference type="GO" id="GO:0008483">
    <property type="term" value="F:transaminase activity"/>
    <property type="evidence" value="ECO:0007669"/>
    <property type="project" value="UniProtKB-KW"/>
</dbReference>
<evidence type="ECO:0000256" key="2">
    <source>
        <dbReference type="ARBA" id="ARBA00005384"/>
    </source>
</evidence>
<dbReference type="InterPro" id="IPR000524">
    <property type="entry name" value="Tscrpt_reg_HTH_GntR"/>
</dbReference>
<evidence type="ECO:0000313" key="9">
    <source>
        <dbReference type="EMBL" id="SMF84692.1"/>
    </source>
</evidence>
<dbReference type="STRING" id="1313296.SAMN05661091_2677"/>
<keyword evidence="10" id="KW-1185">Reference proteome</keyword>
<comment type="similarity">
    <text evidence="2">In the C-terminal section; belongs to the class-I pyridoxal-phosphate-dependent aminotransferase family.</text>
</comment>
<dbReference type="CDD" id="cd07377">
    <property type="entry name" value="WHTH_GntR"/>
    <property type="match status" value="1"/>
</dbReference>
<organism evidence="9 10">
    <name type="scientific">Paenibacillus uliginis N3/975</name>
    <dbReference type="NCBI Taxonomy" id="1313296"/>
    <lineage>
        <taxon>Bacteria</taxon>
        <taxon>Bacillati</taxon>
        <taxon>Bacillota</taxon>
        <taxon>Bacilli</taxon>
        <taxon>Bacillales</taxon>
        <taxon>Paenibacillaceae</taxon>
        <taxon>Paenibacillus</taxon>
    </lineage>
</organism>
<dbReference type="SUPFAM" id="SSF46785">
    <property type="entry name" value="Winged helix' DNA-binding domain"/>
    <property type="match status" value="1"/>
</dbReference>
<accession>A0A1X7HE17</accession>
<dbReference type="InterPro" id="IPR015422">
    <property type="entry name" value="PyrdxlP-dep_Trfase_small"/>
</dbReference>
<dbReference type="InterPro" id="IPR051446">
    <property type="entry name" value="HTH_trans_reg/aminotransferase"/>
</dbReference>
<dbReference type="InterPro" id="IPR015421">
    <property type="entry name" value="PyrdxlP-dep_Trfase_major"/>
</dbReference>
<name>A0A1X7HE17_9BACL</name>
<evidence type="ECO:0000256" key="5">
    <source>
        <dbReference type="ARBA" id="ARBA00023015"/>
    </source>
</evidence>
<dbReference type="EMBL" id="LT840184">
    <property type="protein sequence ID" value="SMF84692.1"/>
    <property type="molecule type" value="Genomic_DNA"/>
</dbReference>
<dbReference type="GO" id="GO:0003700">
    <property type="term" value="F:DNA-binding transcription factor activity"/>
    <property type="evidence" value="ECO:0007669"/>
    <property type="project" value="InterPro"/>
</dbReference>
<keyword evidence="3" id="KW-0032">Aminotransferase</keyword>
<dbReference type="InterPro" id="IPR036388">
    <property type="entry name" value="WH-like_DNA-bd_sf"/>
</dbReference>
<evidence type="ECO:0000256" key="6">
    <source>
        <dbReference type="ARBA" id="ARBA00023125"/>
    </source>
</evidence>
<dbReference type="SUPFAM" id="SSF53383">
    <property type="entry name" value="PLP-dependent transferases"/>
    <property type="match status" value="1"/>
</dbReference>
<evidence type="ECO:0000256" key="7">
    <source>
        <dbReference type="ARBA" id="ARBA00023163"/>
    </source>
</evidence>
<dbReference type="PANTHER" id="PTHR46577">
    <property type="entry name" value="HTH-TYPE TRANSCRIPTIONAL REGULATORY PROTEIN GABR"/>
    <property type="match status" value="1"/>
</dbReference>
<dbReference type="Pfam" id="PF00155">
    <property type="entry name" value="Aminotran_1_2"/>
    <property type="match status" value="1"/>
</dbReference>
<evidence type="ECO:0000256" key="3">
    <source>
        <dbReference type="ARBA" id="ARBA00022576"/>
    </source>
</evidence>
<keyword evidence="3" id="KW-0808">Transferase</keyword>
<keyword evidence="7" id="KW-0804">Transcription</keyword>
<reference evidence="9 10" key="1">
    <citation type="submission" date="2017-04" db="EMBL/GenBank/DDBJ databases">
        <authorList>
            <person name="Afonso C.L."/>
            <person name="Miller P.J."/>
            <person name="Scott M.A."/>
            <person name="Spackman E."/>
            <person name="Goraichik I."/>
            <person name="Dimitrov K.M."/>
            <person name="Suarez D.L."/>
            <person name="Swayne D.E."/>
        </authorList>
    </citation>
    <scope>NUCLEOTIDE SEQUENCE [LARGE SCALE GENOMIC DNA]</scope>
    <source>
        <strain evidence="9 10">N3/975</strain>
    </source>
</reference>
<dbReference type="PANTHER" id="PTHR46577:SF1">
    <property type="entry name" value="HTH-TYPE TRANSCRIPTIONAL REGULATORY PROTEIN GABR"/>
    <property type="match status" value="1"/>
</dbReference>
<dbReference type="Gene3D" id="3.40.640.10">
    <property type="entry name" value="Type I PLP-dependent aspartate aminotransferase-like (Major domain)"/>
    <property type="match status" value="1"/>
</dbReference>
<dbReference type="RefSeq" id="WP_208919651.1">
    <property type="nucleotide sequence ID" value="NZ_LT840184.1"/>
</dbReference>
<dbReference type="Gene3D" id="1.10.10.10">
    <property type="entry name" value="Winged helix-like DNA-binding domain superfamily/Winged helix DNA-binding domain"/>
    <property type="match status" value="1"/>
</dbReference>
<dbReference type="CDD" id="cd00609">
    <property type="entry name" value="AAT_like"/>
    <property type="match status" value="1"/>
</dbReference>